<evidence type="ECO:0000313" key="1">
    <source>
        <dbReference type="EMBL" id="MDO6671036.1"/>
    </source>
</evidence>
<dbReference type="AlphaFoldDB" id="A0AAP4TY18"/>
<dbReference type="Pfam" id="PF04134">
    <property type="entry name" value="DCC1-like"/>
    <property type="match status" value="1"/>
</dbReference>
<dbReference type="InterPro" id="IPR007263">
    <property type="entry name" value="DCC1-like"/>
</dbReference>
<protein>
    <submittedName>
        <fullName evidence="1">DUF393 domain-containing protein</fullName>
    </submittedName>
</protein>
<comment type="caution">
    <text evidence="1">The sequence shown here is derived from an EMBL/GenBank/DDBJ whole genome shotgun (WGS) entry which is preliminary data.</text>
</comment>
<dbReference type="PANTHER" id="PTHR34290:SF2">
    <property type="entry name" value="OS04G0668800 PROTEIN"/>
    <property type="match status" value="1"/>
</dbReference>
<dbReference type="InterPro" id="IPR036249">
    <property type="entry name" value="Thioredoxin-like_sf"/>
</dbReference>
<gene>
    <name evidence="1" type="ORF">Q4535_02780</name>
</gene>
<evidence type="ECO:0000313" key="2">
    <source>
        <dbReference type="Proteomes" id="UP001170481"/>
    </source>
</evidence>
<dbReference type="RefSeq" id="WP_303567690.1">
    <property type="nucleotide sequence ID" value="NZ_JAUORK010000003.1"/>
</dbReference>
<dbReference type="InterPro" id="IPR044691">
    <property type="entry name" value="DCC1_Trx"/>
</dbReference>
<dbReference type="SUPFAM" id="SSF52833">
    <property type="entry name" value="Thioredoxin-like"/>
    <property type="match status" value="1"/>
</dbReference>
<sequence length="131" mass="15121">MSGTASQQPQRDGLPLVRIYYDARCPVCRRERARYERLSRQDANVEWWDATDNAEHLAARGIGLKQALLSLHVETAQGQIREGMPAYRLLLARIPGLAWLGWLITRPLIEPALTRVYDAWVRRRLCRDGRL</sequence>
<dbReference type="PANTHER" id="PTHR34290">
    <property type="entry name" value="SI:CH73-390P7.2"/>
    <property type="match status" value="1"/>
</dbReference>
<dbReference type="GO" id="GO:0015035">
    <property type="term" value="F:protein-disulfide reductase activity"/>
    <property type="evidence" value="ECO:0007669"/>
    <property type="project" value="InterPro"/>
</dbReference>
<accession>A0AAP4TY18</accession>
<dbReference type="Proteomes" id="UP001170481">
    <property type="component" value="Unassembled WGS sequence"/>
</dbReference>
<dbReference type="EMBL" id="JAUORK010000003">
    <property type="protein sequence ID" value="MDO6671036.1"/>
    <property type="molecule type" value="Genomic_DNA"/>
</dbReference>
<name>A0AAP4TY18_9GAMM</name>
<proteinExistence type="predicted"/>
<reference evidence="1" key="1">
    <citation type="submission" date="2023-07" db="EMBL/GenBank/DDBJ databases">
        <title>Genome content predicts the carbon catabolic preferences of heterotrophic bacteria.</title>
        <authorList>
            <person name="Gralka M."/>
        </authorList>
    </citation>
    <scope>NUCLEOTIDE SEQUENCE</scope>
    <source>
        <strain evidence="1">C2R13</strain>
    </source>
</reference>
<organism evidence="1 2">
    <name type="scientific">Cobetia amphilecti</name>
    <dbReference type="NCBI Taxonomy" id="1055104"/>
    <lineage>
        <taxon>Bacteria</taxon>
        <taxon>Pseudomonadati</taxon>
        <taxon>Pseudomonadota</taxon>
        <taxon>Gammaproteobacteria</taxon>
        <taxon>Oceanospirillales</taxon>
        <taxon>Halomonadaceae</taxon>
        <taxon>Cobetia</taxon>
    </lineage>
</organism>